<gene>
    <name evidence="2" type="ORF">ACPOL_4401</name>
</gene>
<evidence type="ECO:0000256" key="1">
    <source>
        <dbReference type="SAM" id="MobiDB-lite"/>
    </source>
</evidence>
<dbReference type="RefSeq" id="WP_114208607.1">
    <property type="nucleotide sequence ID" value="NZ_CP030840.1"/>
</dbReference>
<accession>A0A2Z5G4B7</accession>
<organism evidence="2 3">
    <name type="scientific">Acidisarcina polymorpha</name>
    <dbReference type="NCBI Taxonomy" id="2211140"/>
    <lineage>
        <taxon>Bacteria</taxon>
        <taxon>Pseudomonadati</taxon>
        <taxon>Acidobacteriota</taxon>
        <taxon>Terriglobia</taxon>
        <taxon>Terriglobales</taxon>
        <taxon>Acidobacteriaceae</taxon>
        <taxon>Acidisarcina</taxon>
    </lineage>
</organism>
<evidence type="ECO:0000313" key="3">
    <source>
        <dbReference type="Proteomes" id="UP000253606"/>
    </source>
</evidence>
<reference evidence="2 3" key="1">
    <citation type="journal article" date="2018" name="Front. Microbiol.">
        <title>Hydrolytic Capabilities as a Key to Environmental Success: Chitinolytic and Cellulolytic Acidobacteria From Acidic Sub-arctic Soils and Boreal Peatlands.</title>
        <authorList>
            <person name="Belova S.E."/>
            <person name="Ravin N.V."/>
            <person name="Pankratov T.A."/>
            <person name="Rakitin A.L."/>
            <person name="Ivanova A.A."/>
            <person name="Beletsky A.V."/>
            <person name="Mardanov A.V."/>
            <person name="Sinninghe Damste J.S."/>
            <person name="Dedysh S.N."/>
        </authorList>
    </citation>
    <scope>NUCLEOTIDE SEQUENCE [LARGE SCALE GENOMIC DNA]</scope>
    <source>
        <strain evidence="2 3">SBC82</strain>
    </source>
</reference>
<dbReference type="EMBL" id="CP030840">
    <property type="protein sequence ID" value="AXC13674.1"/>
    <property type="molecule type" value="Genomic_DNA"/>
</dbReference>
<keyword evidence="3" id="KW-1185">Reference proteome</keyword>
<feature type="region of interest" description="Disordered" evidence="1">
    <location>
        <begin position="76"/>
        <end position="99"/>
    </location>
</feature>
<feature type="region of interest" description="Disordered" evidence="1">
    <location>
        <begin position="1"/>
        <end position="62"/>
    </location>
</feature>
<dbReference type="KEGG" id="abas:ACPOL_4401"/>
<dbReference type="AlphaFoldDB" id="A0A2Z5G4B7"/>
<dbReference type="Proteomes" id="UP000253606">
    <property type="component" value="Chromosome"/>
</dbReference>
<evidence type="ECO:0008006" key="4">
    <source>
        <dbReference type="Google" id="ProtNLM"/>
    </source>
</evidence>
<proteinExistence type="predicted"/>
<sequence length="99" mass="10883">MAETVKKAKSPAKPRTAAAKKTELTEQLTAPAPVKSRSTSPKTKAVSEKPTAITGPTPAPNREQIAQLAHKFWTDRGRHHGSHEQDWFRAEQELRGMAS</sequence>
<dbReference type="OrthoDB" id="123530at2"/>
<evidence type="ECO:0000313" key="2">
    <source>
        <dbReference type="EMBL" id="AXC13674.1"/>
    </source>
</evidence>
<name>A0A2Z5G4B7_9BACT</name>
<dbReference type="InterPro" id="IPR021327">
    <property type="entry name" value="DUF2934"/>
</dbReference>
<protein>
    <recommendedName>
        <fullName evidence="4">DUF2934 domain-containing protein</fullName>
    </recommendedName>
</protein>
<dbReference type="Pfam" id="PF11154">
    <property type="entry name" value="DUF2934"/>
    <property type="match status" value="1"/>
</dbReference>